<dbReference type="Gene3D" id="1.20.58.2220">
    <property type="entry name" value="Formin, FH2 domain"/>
    <property type="match status" value="1"/>
</dbReference>
<dbReference type="GO" id="GO:0005856">
    <property type="term" value="C:cytoskeleton"/>
    <property type="evidence" value="ECO:0007669"/>
    <property type="project" value="TreeGrafter"/>
</dbReference>
<comment type="similarity">
    <text evidence="1">Belongs to the formin homology family. Cappuccino subfamily.</text>
</comment>
<dbReference type="GO" id="GO:0005737">
    <property type="term" value="C:cytoplasm"/>
    <property type="evidence" value="ECO:0007669"/>
    <property type="project" value="UniProtKB-ARBA"/>
</dbReference>
<evidence type="ECO:0000256" key="1">
    <source>
        <dbReference type="ARBA" id="ARBA00005271"/>
    </source>
</evidence>
<dbReference type="SUPFAM" id="SSF101447">
    <property type="entry name" value="Formin homology 2 domain (FH2 domain)"/>
    <property type="match status" value="1"/>
</dbReference>
<dbReference type="Proteomes" id="UP000694866">
    <property type="component" value="Unplaced"/>
</dbReference>
<feature type="compositionally biased region" description="Pro residues" evidence="3">
    <location>
        <begin position="113"/>
        <end position="129"/>
    </location>
</feature>
<feature type="compositionally biased region" description="Basic and acidic residues" evidence="3">
    <location>
        <begin position="135"/>
        <end position="151"/>
    </location>
</feature>
<feature type="domain" description="FH2" evidence="4">
    <location>
        <begin position="804"/>
        <end position="1225"/>
    </location>
</feature>
<evidence type="ECO:0000313" key="5">
    <source>
        <dbReference type="Proteomes" id="UP000694866"/>
    </source>
</evidence>
<dbReference type="GO" id="GO:0030866">
    <property type="term" value="P:cortical actin cytoskeleton organization"/>
    <property type="evidence" value="ECO:0007669"/>
    <property type="project" value="TreeGrafter"/>
</dbReference>
<feature type="region of interest" description="Disordered" evidence="3">
    <location>
        <begin position="441"/>
        <end position="474"/>
    </location>
</feature>
<dbReference type="InterPro" id="IPR015425">
    <property type="entry name" value="FH2_Formin"/>
</dbReference>
<evidence type="ECO:0000259" key="4">
    <source>
        <dbReference type="PROSITE" id="PS51444"/>
    </source>
</evidence>
<feature type="region of interest" description="Disordered" evidence="3">
    <location>
        <begin position="203"/>
        <end position="229"/>
    </location>
</feature>
<feature type="compositionally biased region" description="Basic and acidic residues" evidence="3">
    <location>
        <begin position="91"/>
        <end position="106"/>
    </location>
</feature>
<dbReference type="Pfam" id="PF02181">
    <property type="entry name" value="FH2"/>
    <property type="match status" value="1"/>
</dbReference>
<feature type="coiled-coil region" evidence="2">
    <location>
        <begin position="1093"/>
        <end position="1167"/>
    </location>
</feature>
<dbReference type="PRINTS" id="PR01217">
    <property type="entry name" value="PRICHEXTENSN"/>
</dbReference>
<gene>
    <name evidence="6" type="primary">LOC105272283</name>
</gene>
<sequence length="1251" mass="137315">MSATPGDGADATKTAAPRRNIGDFTRFWLNSIRAAYFSKERNTPKKTRRDSGDSEVCLFQIGGVGKADCVDGCQGVVMGNLQSDGKKRGKKAEEIVTTRTTFERVHTPAKRQAPPPPRTHTPVKSPPAPAVRRVPLSDEKSVSEVENRDAESTVTSGPPLPPDEELACSVDLVASDATSIPSLGELPVPTPGPPLLVTDSWRRVNTGHPAGDDLPTPSSQESSSDSVFTDPEEAGMVADANQTTPKPNSFGTPVTVKRKDTAVKKRSSFNLTEYRKTATPELRSLTPCRSNIERTPSDSVLLRSVVSFTSGRATQAKSRLSVRVPPKAVPQLVQQFEGKHLVTLLARSIPDHVRSELPDGDVNKLVVALCNELIEIGVLTSTEKKSKEDTRFTAEHTYSWASETSREKNGDSQPREYVETLEHENSRLQEELEKLKKKVEELEDQKRDQNCRVPSGQSSSPNPQRPPDPINENISIESGRFTASSMEISPIPTHSSIEISKTEVSSPSITSDSLKLPDETAYKSLHLAHPQEIDTKSQEEIEDNSILDHWTCSNARIKLVFHDDSMSLNHDLSTAGVTSEHEKNFVSGYESDTSASVEPENPKTQVIVTPTVPSVPSSFVDDKTSESSLPLPPPPPPPSSVPIPPPPPPPPPPAPPMPEISGPSPPPPLPISGISYPPPPPPPMPGIACPPPPPPPPMPGISCPPPPPPPPMPGISCPPPPPPPPMPGISGPPPPPPMPGISGPPPPPPLPGSCPPPPPMPGSIPRPPPLLGQVGPPPPQSGTPTALPPPPPGGWNPPARAVMRKQPLDPEVPMKPLYWTRIVIPANTTPTIPATSPGAPPQVPIWIEIEEEKVNIKEFVDLFSRQVVERKPTIKREESDKPSKIQPAKILDSKRSKNVGILEKSLRVDFCEVENAVYNLDTSVISLEALRQIYEVMPTAKEIEEITRHELEHPDVPLDRPEQFLKQLSTVRFFNERIACLMFQAEFHDAVSGVSTKLTNLRATCEFLRNAPSLKRIMALILTLGNYMNGGNRMRGQADGFGLEILGKLKDVKSKVPGVTLLHYVVRTRLDQEGNYNFDEMIPLPIPEPGDIEAAATIDFEEITRELDRLEKEIKTCEKNSQMVIDNCPDNSTAFKEKIEGFLGSARSELNNEKENLQEVRVKFKAVMHFYQYVPKGATVDTADPKDFFLLWLPFCRDFKDIWKKEQQRLRKERMALVRKKLGRLKKVETINVEPGGVKARYLRLMERNNR</sequence>
<protein>
    <submittedName>
        <fullName evidence="6">Formin-2</fullName>
    </submittedName>
</protein>
<feature type="compositionally biased region" description="Polar residues" evidence="3">
    <location>
        <begin position="590"/>
        <end position="607"/>
    </location>
</feature>
<feature type="compositionally biased region" description="Basic and acidic residues" evidence="3">
    <location>
        <begin position="441"/>
        <end position="450"/>
    </location>
</feature>
<feature type="compositionally biased region" description="Low complexity" evidence="3">
    <location>
        <begin position="608"/>
        <end position="618"/>
    </location>
</feature>
<reference evidence="6" key="1">
    <citation type="submission" date="2025-08" db="UniProtKB">
        <authorList>
            <consortium name="RefSeq"/>
        </authorList>
    </citation>
    <scope>IDENTIFICATION</scope>
    <source>
        <strain evidence="6">USDA-PBARC FA_bdor</strain>
        <tissue evidence="6">Whole organism</tissue>
    </source>
</reference>
<evidence type="ECO:0000256" key="2">
    <source>
        <dbReference type="SAM" id="Coils"/>
    </source>
</evidence>
<dbReference type="GO" id="GO:0051015">
    <property type="term" value="F:actin filament binding"/>
    <property type="evidence" value="ECO:0007669"/>
    <property type="project" value="TreeGrafter"/>
</dbReference>
<dbReference type="RefSeq" id="XP_011312646.1">
    <property type="nucleotide sequence ID" value="XM_011314344.1"/>
</dbReference>
<proteinExistence type="inferred from homology"/>
<feature type="compositionally biased region" description="Pro residues" evidence="3">
    <location>
        <begin position="630"/>
        <end position="795"/>
    </location>
</feature>
<keyword evidence="2" id="KW-0175">Coiled coil</keyword>
<dbReference type="PANTHER" id="PTHR45920:SF7">
    <property type="entry name" value="FORMIN-G"/>
    <property type="match status" value="1"/>
</dbReference>
<organism evidence="5 6">
    <name type="scientific">Fopius arisanus</name>
    <dbReference type="NCBI Taxonomy" id="64838"/>
    <lineage>
        <taxon>Eukaryota</taxon>
        <taxon>Metazoa</taxon>
        <taxon>Ecdysozoa</taxon>
        <taxon>Arthropoda</taxon>
        <taxon>Hexapoda</taxon>
        <taxon>Insecta</taxon>
        <taxon>Pterygota</taxon>
        <taxon>Neoptera</taxon>
        <taxon>Endopterygota</taxon>
        <taxon>Hymenoptera</taxon>
        <taxon>Apocrita</taxon>
        <taxon>Ichneumonoidea</taxon>
        <taxon>Braconidae</taxon>
        <taxon>Opiinae</taxon>
        <taxon>Fopius</taxon>
    </lineage>
</organism>
<keyword evidence="5" id="KW-1185">Reference proteome</keyword>
<dbReference type="CDD" id="cd14686">
    <property type="entry name" value="bZIP"/>
    <property type="match status" value="1"/>
</dbReference>
<dbReference type="KEGG" id="fas:105272283"/>
<dbReference type="PANTHER" id="PTHR45920">
    <property type="entry name" value="FORMIN HOMOLOGY 2 DOMAIN CONTAINING, ISOFORM I"/>
    <property type="match status" value="1"/>
</dbReference>
<dbReference type="OrthoDB" id="427644at2759"/>
<evidence type="ECO:0000313" key="6">
    <source>
        <dbReference type="RefSeq" id="XP_011312646.1"/>
    </source>
</evidence>
<dbReference type="GeneID" id="105272283"/>
<dbReference type="AlphaFoldDB" id="A0A9R1UA09"/>
<feature type="region of interest" description="Disordered" evidence="3">
    <location>
        <begin position="82"/>
        <end position="165"/>
    </location>
</feature>
<accession>A0A9R1UA09</accession>
<name>A0A9R1UA09_9HYME</name>
<feature type="region of interest" description="Disordered" evidence="3">
    <location>
        <begin position="488"/>
        <end position="513"/>
    </location>
</feature>
<dbReference type="InterPro" id="IPR042201">
    <property type="entry name" value="FH2_Formin_sf"/>
</dbReference>
<evidence type="ECO:0000256" key="3">
    <source>
        <dbReference type="SAM" id="MobiDB-lite"/>
    </source>
</evidence>
<feature type="region of interest" description="Disordered" evidence="3">
    <location>
        <begin position="587"/>
        <end position="801"/>
    </location>
</feature>
<dbReference type="PROSITE" id="PS51444">
    <property type="entry name" value="FH2"/>
    <property type="match status" value="1"/>
</dbReference>
<dbReference type="SMART" id="SM00498">
    <property type="entry name" value="FH2"/>
    <property type="match status" value="1"/>
</dbReference>